<comment type="caution">
    <text evidence="9">The sequence shown here is derived from an EMBL/GenBank/DDBJ whole genome shotgun (WGS) entry which is preliminary data.</text>
</comment>
<dbReference type="PROSITE" id="PS50883">
    <property type="entry name" value="EAL"/>
    <property type="match status" value="1"/>
</dbReference>
<dbReference type="Gene3D" id="3.20.20.450">
    <property type="entry name" value="EAL domain"/>
    <property type="match status" value="1"/>
</dbReference>
<dbReference type="EMBL" id="JAPUBN010000019">
    <property type="protein sequence ID" value="MCZ2722738.1"/>
    <property type="molecule type" value="Genomic_DNA"/>
</dbReference>
<accession>A0ABT4JWI0</accession>
<evidence type="ECO:0000313" key="9">
    <source>
        <dbReference type="EMBL" id="MCZ2722738.1"/>
    </source>
</evidence>
<dbReference type="Pfam" id="PF00990">
    <property type="entry name" value="GGDEF"/>
    <property type="match status" value="1"/>
</dbReference>
<dbReference type="InterPro" id="IPR029787">
    <property type="entry name" value="Nucleotide_cyclase"/>
</dbReference>
<feature type="domain" description="CHASE" evidence="6">
    <location>
        <begin position="139"/>
        <end position="286"/>
    </location>
</feature>
<feature type="transmembrane region" description="Helical" evidence="5">
    <location>
        <begin position="12"/>
        <end position="30"/>
    </location>
</feature>
<keyword evidence="3 5" id="KW-1133">Transmembrane helix</keyword>
<dbReference type="SUPFAM" id="SSF141868">
    <property type="entry name" value="EAL domain-like"/>
    <property type="match status" value="1"/>
</dbReference>
<dbReference type="Gene3D" id="3.30.70.270">
    <property type="match status" value="1"/>
</dbReference>
<sequence>MHSKDYLNKSYLLVFFLISFCGLFAAFGLFQGEKQRIVYEQKVIANQFADSLLIALNDYALETLSVSAFFYSSKNLDVPYDQFMRFGEALFSKNPHPITNVYFAKYIHKNDVDAFLLDQAKITGNKSIQLLTDNQQGSYLPLAYGYPDVIVHGADLLSNEFPYKSLAEESMKTDNTIMTPPIVLPRDKIEGKNHKNAFVLRHALFNENDEFKGIVGIAFTIEGLLAQVKFNSEYDFAYRIADITELAENESPDWFFDSSNHFSHLLISKEMEKNQFEFAGRIWLIETCLEEDFSSFFDGGIFVIPLFTYLFLAILVSFFVYKLSRAYKASIDKVEYSLSIDELTGLKSRYEINEHVASQIAIAKNGSMFAVLLLDLDHFKTVNDAFGYAVGDKLLVKIAQRLQEILPKGAEIGRLGADEFFIVLPLVYVLDRVSIISLVLDIIEQISKSYCVDERNLTVGCSIGISIYPEFGIDAPTLMKNADMAMHKSKTLGRSTYHFYDSEMGNRLTRNVLIESRLRLAMQSNQLELYFQPKVDLLTLDCIGLEALLRWEDEELGQVSPAEFIPIAENTGLILPLGEWVIEQACIHMVEWREKGELIPPIAINCSAAQLRRDDFLERLTSYIDKYGVDTQSIELEVTESILIEDAERCAELLHEVSKLGMKISLDDFGTGYSSLSYLKDLPFDCLKIDQVFIRDILENEKHAALTLGIIQMSHSFGLKVVAEGITNQAQLDLLRKYGCNFGQGYLFGKAYHSDHVVSNI</sequence>
<reference evidence="9" key="1">
    <citation type="submission" date="2022-12" db="EMBL/GenBank/DDBJ databases">
        <title>Marinomonas 15G1-11 sp. nov, isolated from marine algae.</title>
        <authorList>
            <person name="Butt M."/>
            <person name="Choi D.G."/>
            <person name="Kim J.M."/>
            <person name="Lee J.K."/>
            <person name="Baek J.H."/>
            <person name="Jeon C.O."/>
        </authorList>
    </citation>
    <scope>NUCLEOTIDE SEQUENCE</scope>
    <source>
        <strain evidence="9">15G1-11</strain>
    </source>
</reference>
<dbReference type="SUPFAM" id="SSF55073">
    <property type="entry name" value="Nucleotide cyclase"/>
    <property type="match status" value="1"/>
</dbReference>
<dbReference type="NCBIfam" id="TIGR00254">
    <property type="entry name" value="GGDEF"/>
    <property type="match status" value="1"/>
</dbReference>
<dbReference type="InterPro" id="IPR000160">
    <property type="entry name" value="GGDEF_dom"/>
</dbReference>
<gene>
    <name evidence="9" type="ORF">O1D97_14245</name>
</gene>
<evidence type="ECO:0000256" key="3">
    <source>
        <dbReference type="ARBA" id="ARBA00022989"/>
    </source>
</evidence>
<dbReference type="SMART" id="SM00052">
    <property type="entry name" value="EAL"/>
    <property type="match status" value="1"/>
</dbReference>
<keyword evidence="2 5" id="KW-0812">Transmembrane</keyword>
<evidence type="ECO:0000256" key="2">
    <source>
        <dbReference type="ARBA" id="ARBA00022692"/>
    </source>
</evidence>
<feature type="domain" description="GGDEF" evidence="8">
    <location>
        <begin position="367"/>
        <end position="502"/>
    </location>
</feature>
<dbReference type="SMART" id="SM00267">
    <property type="entry name" value="GGDEF"/>
    <property type="match status" value="1"/>
</dbReference>
<evidence type="ECO:0000256" key="1">
    <source>
        <dbReference type="ARBA" id="ARBA00004370"/>
    </source>
</evidence>
<evidence type="ECO:0000313" key="10">
    <source>
        <dbReference type="Proteomes" id="UP001149719"/>
    </source>
</evidence>
<dbReference type="PROSITE" id="PS50887">
    <property type="entry name" value="GGDEF"/>
    <property type="match status" value="1"/>
</dbReference>
<dbReference type="CDD" id="cd01948">
    <property type="entry name" value="EAL"/>
    <property type="match status" value="1"/>
</dbReference>
<dbReference type="PROSITE" id="PS50839">
    <property type="entry name" value="CHASE"/>
    <property type="match status" value="1"/>
</dbReference>
<dbReference type="InterPro" id="IPR035919">
    <property type="entry name" value="EAL_sf"/>
</dbReference>
<keyword evidence="4 5" id="KW-0472">Membrane</keyword>
<dbReference type="InterPro" id="IPR043128">
    <property type="entry name" value="Rev_trsase/Diguanyl_cyclase"/>
</dbReference>
<dbReference type="CDD" id="cd01949">
    <property type="entry name" value="GGDEF"/>
    <property type="match status" value="1"/>
</dbReference>
<dbReference type="RefSeq" id="WP_269126617.1">
    <property type="nucleotide sequence ID" value="NZ_JAPUBN010000019.1"/>
</dbReference>
<dbReference type="InterPro" id="IPR001633">
    <property type="entry name" value="EAL_dom"/>
</dbReference>
<dbReference type="Proteomes" id="UP001149719">
    <property type="component" value="Unassembled WGS sequence"/>
</dbReference>
<proteinExistence type="predicted"/>
<feature type="transmembrane region" description="Helical" evidence="5">
    <location>
        <begin position="299"/>
        <end position="321"/>
    </location>
</feature>
<feature type="domain" description="EAL" evidence="7">
    <location>
        <begin position="511"/>
        <end position="761"/>
    </location>
</feature>
<organism evidence="9 10">
    <name type="scientific">Marinomonas phaeophyticola</name>
    <dbReference type="NCBI Taxonomy" id="3004091"/>
    <lineage>
        <taxon>Bacteria</taxon>
        <taxon>Pseudomonadati</taxon>
        <taxon>Pseudomonadota</taxon>
        <taxon>Gammaproteobacteria</taxon>
        <taxon>Oceanospirillales</taxon>
        <taxon>Oceanospirillaceae</taxon>
        <taxon>Marinomonas</taxon>
    </lineage>
</organism>
<dbReference type="InterPro" id="IPR006189">
    <property type="entry name" value="CHASE_dom"/>
</dbReference>
<dbReference type="InterPro" id="IPR042240">
    <property type="entry name" value="CHASE_sf"/>
</dbReference>
<evidence type="ECO:0000259" key="7">
    <source>
        <dbReference type="PROSITE" id="PS50883"/>
    </source>
</evidence>
<dbReference type="Gene3D" id="3.30.450.350">
    <property type="entry name" value="CHASE domain"/>
    <property type="match status" value="1"/>
</dbReference>
<evidence type="ECO:0000259" key="8">
    <source>
        <dbReference type="PROSITE" id="PS50887"/>
    </source>
</evidence>
<keyword evidence="10" id="KW-1185">Reference proteome</keyword>
<dbReference type="PANTHER" id="PTHR33121">
    <property type="entry name" value="CYCLIC DI-GMP PHOSPHODIESTERASE PDEF"/>
    <property type="match status" value="1"/>
</dbReference>
<evidence type="ECO:0000256" key="5">
    <source>
        <dbReference type="SAM" id="Phobius"/>
    </source>
</evidence>
<dbReference type="Pfam" id="PF00563">
    <property type="entry name" value="EAL"/>
    <property type="match status" value="1"/>
</dbReference>
<comment type="subcellular location">
    <subcellularLocation>
        <location evidence="1">Membrane</location>
    </subcellularLocation>
</comment>
<protein>
    <submittedName>
        <fullName evidence="9">EAL domain-containing protein</fullName>
    </submittedName>
</protein>
<evidence type="ECO:0000259" key="6">
    <source>
        <dbReference type="PROSITE" id="PS50839"/>
    </source>
</evidence>
<evidence type="ECO:0000256" key="4">
    <source>
        <dbReference type="ARBA" id="ARBA00023136"/>
    </source>
</evidence>
<dbReference type="PANTHER" id="PTHR33121:SF19">
    <property type="entry name" value="CYCLIC DI-GMP PHOSPHODIESTERASE PA2567"/>
    <property type="match status" value="1"/>
</dbReference>
<name>A0ABT4JWI0_9GAMM</name>
<dbReference type="SMART" id="SM01079">
    <property type="entry name" value="CHASE"/>
    <property type="match status" value="1"/>
</dbReference>
<dbReference type="InterPro" id="IPR050706">
    <property type="entry name" value="Cyclic-di-GMP_PDE-like"/>
</dbReference>